<keyword evidence="13" id="KW-0175">Coiled coil</keyword>
<evidence type="ECO:0000256" key="6">
    <source>
        <dbReference type="ARBA" id="ARBA00022989"/>
    </source>
</evidence>
<feature type="region of interest" description="Disordered" evidence="14">
    <location>
        <begin position="192"/>
        <end position="218"/>
    </location>
</feature>
<evidence type="ECO:0000256" key="2">
    <source>
        <dbReference type="ARBA" id="ARBA00004167"/>
    </source>
</evidence>
<feature type="region of interest" description="Disordered" evidence="14">
    <location>
        <begin position="1019"/>
        <end position="1042"/>
    </location>
</feature>
<dbReference type="GO" id="GO:0001653">
    <property type="term" value="F:peptide receptor activity"/>
    <property type="evidence" value="ECO:0007669"/>
    <property type="project" value="TreeGrafter"/>
</dbReference>
<evidence type="ECO:0000256" key="10">
    <source>
        <dbReference type="ARBA" id="ARBA00023293"/>
    </source>
</evidence>
<dbReference type="Gene3D" id="1.10.510.10">
    <property type="entry name" value="Transferase(Phosphotransferase) domain 1"/>
    <property type="match status" value="1"/>
</dbReference>
<keyword evidence="19" id="KW-1185">Reference proteome</keyword>
<dbReference type="InterPro" id="IPR000719">
    <property type="entry name" value="Prot_kinase_dom"/>
</dbReference>
<sequence>MTPPTLYVPQKRNLISTAYLYRSLALYLCLCQYFADDNWGLGLAIAANLHVPYRIEIGRTVRDLHGQDKPGKAIIITAPLNDDSTLRLLASMEKVVADGEEAAEAAPPTKQHTKILLIDMVASSLNVEHRFYKYLAHLRRHHPPPLHQATGGNSSSVSGLVTSNLLVLTLLSDKHRHFLNAAGLMATMQNFRMPPQGEQTSDDASTGGTTTGGSGAHHNGSVDELYPYIKLFPLYDLIVTHIATAAAQANVSRTEAIPKYDFIVLDIVRDANVQMVSTSYKWRPLLILEWSDRRRMANGAADGGNEDSYITHSVQPGYDEWLLVSSVQLWHCGAICWTIVAICVGLLMIIVAGSVAAGIALRNYFLRQRLSKGPNKIVLSASDFVFPVDSRRVDEGIEAMLCCWLQQLQEFGGPEVDKPDLLKGSIGSLKNLGFVIPGAAASTGGVGSSTTTTVNGKRGSSAAGSLARHNPAHLDMRARYNGDLVQLKEIHMNGSAELRSKAMDLLVMAHGLRHENINPLIGWLSDPNRTAMVFDYCSRGSLQDVLIMDEIKLDWSFRLSLLTDLVRGMRYLHTSPLRVHGALTSRNCVVDARWVLKITDYGLNSFYEAQGLPLMPRSAKELLWTAPELLRLMKTHQQQHLHHHQHHGRIQFGTQLGDVYSFGIIMQEVVVRGEPYCMLSLSPEDIIAKIKKPPPLIRPSVSKGAAPPEAINIMRQCWAEQPDMRPDFNSVYERFKMLNHGRKVNFVDTMFQMLEKYSNNLEELIRERTDQLDIERKKTEQLLNRMLPSSVAEKLKMGLGVDPEEFSDVTIYFSDIVGFTTIAAHCSPVQVVDLLNDLYTIFDATINAYNVYKVETIGDAYMVVSGLPVKIPDHAEQIATMALDLLHQSGRFNVKHLPGVPLQLRIGLHTGPCCAGVVGLTMPRYCLFGDTVNTASRMESTGSSWRIHMSQETRDRLEARGGYAIEPRGLIDIKGKGMMNTFWLLGRKGFDKPLPAPPPIGESHGLDESLIRNSITLKAQANKSRTSTNPSSSQSSSLAGESVEVKVEITPPANSDMASVGHLPNSYSLDSNSTNTISPNATLCPEFPGKATPSSTSPQSRKLSELTPDNLLNPNSFNRLPNSTGGSSSRLYKKIEEMMDLSSPYNHYKCLSPSESNLTQFYDGKYLYGNAGACHGVGAGVVIGPGSGGGGSMGGSTAKFDSKPGSSRLLRRQFSLDRDDQQAKGEQQHQHSLQATNYAALVSASKSSMLDIPLIHETQSRSPKGTLTRAHKQNSSSITQDLEKIEEIPLSPASSQHHSSLDSNLNRSPPSTLEAQSPPLPPLALSPPLLSAPTSPAPSRTLNGIYAHSPTNNNNNGSPNTAPELTLNVEQLLSR</sequence>
<evidence type="ECO:0000259" key="17">
    <source>
        <dbReference type="PROSITE" id="PS50125"/>
    </source>
</evidence>
<feature type="compositionally biased region" description="Low complexity" evidence="14">
    <location>
        <begin position="1349"/>
        <end position="1361"/>
    </location>
</feature>
<dbReference type="GO" id="GO:0007168">
    <property type="term" value="P:receptor guanylyl cyclase signaling pathway"/>
    <property type="evidence" value="ECO:0007669"/>
    <property type="project" value="TreeGrafter"/>
</dbReference>
<dbReference type="Proteomes" id="UP001500889">
    <property type="component" value="Chromosome O"/>
</dbReference>
<dbReference type="PROSITE" id="PS50125">
    <property type="entry name" value="GUANYLATE_CYCLASE_2"/>
    <property type="match status" value="1"/>
</dbReference>
<evidence type="ECO:0000256" key="13">
    <source>
        <dbReference type="SAM" id="Coils"/>
    </source>
</evidence>
<dbReference type="FunFam" id="1.10.510.10:FF:000801">
    <property type="entry name" value="Guanylate cyclase"/>
    <property type="match status" value="1"/>
</dbReference>
<gene>
    <name evidence="18" type="ORF">DMAD_08389</name>
</gene>
<dbReference type="PANTHER" id="PTHR11920:SF462">
    <property type="entry name" value="GUANYLATE CYCLASE"/>
    <property type="match status" value="1"/>
</dbReference>
<dbReference type="EMBL" id="AP029263">
    <property type="protein sequence ID" value="BFF89689.1"/>
    <property type="molecule type" value="Genomic_DNA"/>
</dbReference>
<dbReference type="FunFam" id="3.30.70.1230:FF:000039">
    <property type="entry name" value="Guanylate cyclase"/>
    <property type="match status" value="1"/>
</dbReference>
<dbReference type="PROSITE" id="PS00452">
    <property type="entry name" value="GUANYLATE_CYCLASE_1"/>
    <property type="match status" value="1"/>
</dbReference>
<reference evidence="18 19" key="1">
    <citation type="submission" date="2024-02" db="EMBL/GenBank/DDBJ databases">
        <title>A chromosome-level genome assembly of Drosophila madeirensis, a fruit fly species endemic to Madeira island.</title>
        <authorList>
            <person name="Tomihara K."/>
            <person name="Llopart A."/>
            <person name="Yamamoto D."/>
        </authorList>
    </citation>
    <scope>NUCLEOTIDE SEQUENCE [LARGE SCALE GENOMIC DNA]</scope>
    <source>
        <strain evidence="18 19">RF1</strain>
    </source>
</reference>
<evidence type="ECO:0000256" key="11">
    <source>
        <dbReference type="RuleBase" id="RU000405"/>
    </source>
</evidence>
<feature type="region of interest" description="Disordered" evidence="14">
    <location>
        <begin position="446"/>
        <end position="465"/>
    </location>
</feature>
<dbReference type="GO" id="GO:0004672">
    <property type="term" value="F:protein kinase activity"/>
    <property type="evidence" value="ECO:0007669"/>
    <property type="project" value="InterPro"/>
</dbReference>
<feature type="compositionally biased region" description="Low complexity" evidence="14">
    <location>
        <begin position="1326"/>
        <end position="1339"/>
    </location>
</feature>
<feature type="compositionally biased region" description="Polar residues" evidence="14">
    <location>
        <begin position="1071"/>
        <end position="1081"/>
    </location>
</feature>
<feature type="compositionally biased region" description="Low complexity" evidence="14">
    <location>
        <begin position="1024"/>
        <end position="1042"/>
    </location>
</feature>
<evidence type="ECO:0000256" key="12">
    <source>
        <dbReference type="RuleBase" id="RU003431"/>
    </source>
</evidence>
<dbReference type="Pfam" id="PF07714">
    <property type="entry name" value="PK_Tyr_Ser-Thr"/>
    <property type="match status" value="1"/>
</dbReference>
<dbReference type="EC" id="4.6.1.2" evidence="3 12"/>
<dbReference type="InterPro" id="IPR018297">
    <property type="entry name" value="A/G_cyclase_CS"/>
</dbReference>
<evidence type="ECO:0000256" key="14">
    <source>
        <dbReference type="SAM" id="MobiDB-lite"/>
    </source>
</evidence>
<dbReference type="PANTHER" id="PTHR11920">
    <property type="entry name" value="GUANYLYL CYCLASE"/>
    <property type="match status" value="1"/>
</dbReference>
<dbReference type="PROSITE" id="PS50011">
    <property type="entry name" value="PROTEIN_KINASE_DOM"/>
    <property type="match status" value="1"/>
</dbReference>
<keyword evidence="6 15" id="KW-1133">Transmembrane helix</keyword>
<evidence type="ECO:0000256" key="4">
    <source>
        <dbReference type="ARBA" id="ARBA00022692"/>
    </source>
</evidence>
<dbReference type="InterPro" id="IPR029787">
    <property type="entry name" value="Nucleotide_cyclase"/>
</dbReference>
<evidence type="ECO:0000259" key="16">
    <source>
        <dbReference type="PROSITE" id="PS50011"/>
    </source>
</evidence>
<evidence type="ECO:0000256" key="3">
    <source>
        <dbReference type="ARBA" id="ARBA00012202"/>
    </source>
</evidence>
<feature type="compositionally biased region" description="Polar residues" evidence="14">
    <location>
        <begin position="1292"/>
        <end position="1315"/>
    </location>
</feature>
<keyword evidence="8" id="KW-0325">Glycoprotein</keyword>
<evidence type="ECO:0000313" key="19">
    <source>
        <dbReference type="Proteomes" id="UP001500889"/>
    </source>
</evidence>
<evidence type="ECO:0000256" key="15">
    <source>
        <dbReference type="SAM" id="Phobius"/>
    </source>
</evidence>
<evidence type="ECO:0000256" key="7">
    <source>
        <dbReference type="ARBA" id="ARBA00023136"/>
    </source>
</evidence>
<feature type="coiled-coil region" evidence="13">
    <location>
        <begin position="747"/>
        <end position="774"/>
    </location>
</feature>
<name>A0AAU9F1S8_DROMD</name>
<dbReference type="GO" id="GO:0005524">
    <property type="term" value="F:ATP binding"/>
    <property type="evidence" value="ECO:0007669"/>
    <property type="project" value="InterPro"/>
</dbReference>
<evidence type="ECO:0000256" key="8">
    <source>
        <dbReference type="ARBA" id="ARBA00023180"/>
    </source>
</evidence>
<dbReference type="InterPro" id="IPR011009">
    <property type="entry name" value="Kinase-like_dom_sf"/>
</dbReference>
<dbReference type="CDD" id="cd07302">
    <property type="entry name" value="CHD"/>
    <property type="match status" value="1"/>
</dbReference>
<dbReference type="GO" id="GO:0004383">
    <property type="term" value="F:guanylate cyclase activity"/>
    <property type="evidence" value="ECO:0007669"/>
    <property type="project" value="UniProtKB-EC"/>
</dbReference>
<dbReference type="InterPro" id="IPR050401">
    <property type="entry name" value="Cyclic_nucleotide_synthase"/>
</dbReference>
<keyword evidence="4 15" id="KW-0812">Transmembrane</keyword>
<comment type="catalytic activity">
    <reaction evidence="1 12">
        <text>GTP = 3',5'-cyclic GMP + diphosphate</text>
        <dbReference type="Rhea" id="RHEA:13665"/>
        <dbReference type="ChEBI" id="CHEBI:33019"/>
        <dbReference type="ChEBI" id="CHEBI:37565"/>
        <dbReference type="ChEBI" id="CHEBI:57746"/>
        <dbReference type="EC" id="4.6.1.2"/>
    </reaction>
</comment>
<dbReference type="SMART" id="SM00044">
    <property type="entry name" value="CYCc"/>
    <property type="match status" value="1"/>
</dbReference>
<keyword evidence="10 12" id="KW-0141">cGMP biosynthesis</keyword>
<dbReference type="InterPro" id="IPR001054">
    <property type="entry name" value="A/G_cyclase"/>
</dbReference>
<dbReference type="Gene3D" id="3.30.70.1230">
    <property type="entry name" value="Nucleotide cyclase"/>
    <property type="match status" value="1"/>
</dbReference>
<feature type="transmembrane region" description="Helical" evidence="15">
    <location>
        <begin position="337"/>
        <end position="361"/>
    </location>
</feature>
<dbReference type="InterPro" id="IPR001245">
    <property type="entry name" value="Ser-Thr/Tyr_kinase_cat_dom"/>
</dbReference>
<accession>A0AAU9F1S8</accession>
<evidence type="ECO:0000256" key="1">
    <source>
        <dbReference type="ARBA" id="ARBA00001436"/>
    </source>
</evidence>
<feature type="region of interest" description="Disordered" evidence="14">
    <location>
        <begin position="1071"/>
        <end position="1127"/>
    </location>
</feature>
<dbReference type="GO" id="GO:0004016">
    <property type="term" value="F:adenylate cyclase activity"/>
    <property type="evidence" value="ECO:0007669"/>
    <property type="project" value="TreeGrafter"/>
</dbReference>
<keyword evidence="7 15" id="KW-0472">Membrane</keyword>
<dbReference type="SUPFAM" id="SSF55073">
    <property type="entry name" value="Nucleotide cyclase"/>
    <property type="match status" value="1"/>
</dbReference>
<comment type="similarity">
    <text evidence="11">Belongs to the adenylyl cyclase class-4/guanylyl cyclase family.</text>
</comment>
<protein>
    <recommendedName>
        <fullName evidence="3 12">Guanylate cyclase</fullName>
        <ecNumber evidence="3 12">4.6.1.2</ecNumber>
    </recommendedName>
</protein>
<dbReference type="Pfam" id="PF00211">
    <property type="entry name" value="Guanylate_cyc"/>
    <property type="match status" value="1"/>
</dbReference>
<organism evidence="18 19">
    <name type="scientific">Drosophila madeirensis</name>
    <name type="common">Fruit fly</name>
    <dbReference type="NCBI Taxonomy" id="30013"/>
    <lineage>
        <taxon>Eukaryota</taxon>
        <taxon>Metazoa</taxon>
        <taxon>Ecdysozoa</taxon>
        <taxon>Arthropoda</taxon>
        <taxon>Hexapoda</taxon>
        <taxon>Insecta</taxon>
        <taxon>Pterygota</taxon>
        <taxon>Neoptera</taxon>
        <taxon>Endopterygota</taxon>
        <taxon>Diptera</taxon>
        <taxon>Brachycera</taxon>
        <taxon>Muscomorpha</taxon>
        <taxon>Ephydroidea</taxon>
        <taxon>Drosophilidae</taxon>
        <taxon>Drosophila</taxon>
        <taxon>Sophophora</taxon>
    </lineage>
</organism>
<feature type="compositionally biased region" description="Polar residues" evidence="14">
    <location>
        <begin position="1110"/>
        <end position="1127"/>
    </location>
</feature>
<keyword evidence="5" id="KW-0547">Nucleotide-binding</keyword>
<proteinExistence type="inferred from homology"/>
<comment type="subcellular location">
    <subcellularLocation>
        <location evidence="2">Membrane</location>
        <topology evidence="2">Single-pass membrane protein</topology>
    </subcellularLocation>
</comment>
<keyword evidence="9 11" id="KW-0456">Lyase</keyword>
<evidence type="ECO:0000256" key="9">
    <source>
        <dbReference type="ARBA" id="ARBA00023239"/>
    </source>
</evidence>
<feature type="region of interest" description="Disordered" evidence="14">
    <location>
        <begin position="1257"/>
        <end position="1365"/>
    </location>
</feature>
<feature type="compositionally biased region" description="Polar residues" evidence="14">
    <location>
        <begin position="1092"/>
        <end position="1101"/>
    </location>
</feature>
<evidence type="ECO:0000256" key="5">
    <source>
        <dbReference type="ARBA" id="ARBA00022741"/>
    </source>
</evidence>
<dbReference type="GO" id="GO:0005886">
    <property type="term" value="C:plasma membrane"/>
    <property type="evidence" value="ECO:0007669"/>
    <property type="project" value="TreeGrafter"/>
</dbReference>
<evidence type="ECO:0000313" key="18">
    <source>
        <dbReference type="EMBL" id="BFF89689.1"/>
    </source>
</evidence>
<feature type="domain" description="Protein kinase" evidence="16">
    <location>
        <begin position="452"/>
        <end position="738"/>
    </location>
</feature>
<feature type="domain" description="Guanylate cyclase" evidence="17">
    <location>
        <begin position="810"/>
        <end position="939"/>
    </location>
</feature>
<dbReference type="GO" id="GO:0035556">
    <property type="term" value="P:intracellular signal transduction"/>
    <property type="evidence" value="ECO:0007669"/>
    <property type="project" value="InterPro"/>
</dbReference>
<dbReference type="Gene3D" id="6.10.250.780">
    <property type="match status" value="1"/>
</dbReference>
<dbReference type="SUPFAM" id="SSF56112">
    <property type="entry name" value="Protein kinase-like (PK-like)"/>
    <property type="match status" value="1"/>
</dbReference>